<dbReference type="Proteomes" id="UP001430701">
    <property type="component" value="Unassembled WGS sequence"/>
</dbReference>
<dbReference type="RefSeq" id="WP_162814079.1">
    <property type="nucleotide sequence ID" value="NZ_CP053627.1"/>
</dbReference>
<comment type="caution">
    <text evidence="1">The sequence shown here is derived from an EMBL/GenBank/DDBJ whole genome shotgun (WGS) entry which is preliminary data.</text>
</comment>
<evidence type="ECO:0000313" key="2">
    <source>
        <dbReference type="Proteomes" id="UP001430701"/>
    </source>
</evidence>
<protein>
    <submittedName>
        <fullName evidence="1">Uncharacterized protein</fullName>
    </submittedName>
</protein>
<evidence type="ECO:0000313" key="1">
    <source>
        <dbReference type="EMBL" id="MCD8472938.1"/>
    </source>
</evidence>
<dbReference type="GeneID" id="68899811"/>
<name>A0ABS8TVL6_9GAMM</name>
<organism evidence="1 2">
    <name type="scientific">Xylella taiwanensis</name>
    <dbReference type="NCBI Taxonomy" id="1444770"/>
    <lineage>
        <taxon>Bacteria</taxon>
        <taxon>Pseudomonadati</taxon>
        <taxon>Pseudomonadota</taxon>
        <taxon>Gammaproteobacteria</taxon>
        <taxon>Lysobacterales</taxon>
        <taxon>Lysobacteraceae</taxon>
        <taxon>Xylella</taxon>
    </lineage>
</organism>
<gene>
    <name evidence="1" type="ORF">LPH55_05545</name>
</gene>
<dbReference type="EMBL" id="JAJPPU010000002">
    <property type="protein sequence ID" value="MCD8472938.1"/>
    <property type="molecule type" value="Genomic_DNA"/>
</dbReference>
<reference evidence="1" key="1">
    <citation type="submission" date="2021-11" db="EMBL/GenBank/DDBJ databases">
        <title>Genome sequence of Xylella taiwanensis PLS432.</title>
        <authorList>
            <person name="Weng L.-W."/>
            <person name="Su C.-C."/>
            <person name="Tsai C.-W."/>
            <person name="Kuo C.-H."/>
        </authorList>
    </citation>
    <scope>NUCLEOTIDE SEQUENCE</scope>
    <source>
        <strain evidence="1">PLS432</strain>
    </source>
</reference>
<keyword evidence="2" id="KW-1185">Reference proteome</keyword>
<accession>A0ABS8TVL6</accession>
<sequence>MATNNDKEATRGELSSVKQIYLRETQGLIGNATEEVVKASYGVIGSTRKRIYPSVKDAKSFILVRNASREETHQ</sequence>
<proteinExistence type="predicted"/>